<dbReference type="SUPFAM" id="SSF48065">
    <property type="entry name" value="DBL homology domain (DH-domain)"/>
    <property type="match status" value="1"/>
</dbReference>
<evidence type="ECO:0000256" key="1">
    <source>
        <dbReference type="SAM" id="MobiDB-lite"/>
    </source>
</evidence>
<dbReference type="PANTHER" id="PTHR12673">
    <property type="entry name" value="FACIOGENITAL DYSPLASIA PROTEIN"/>
    <property type="match status" value="1"/>
</dbReference>
<evidence type="ECO:0000313" key="3">
    <source>
        <dbReference type="EMBL" id="KAF0979933.1"/>
    </source>
</evidence>
<dbReference type="GO" id="GO:0005737">
    <property type="term" value="C:cytoplasm"/>
    <property type="evidence" value="ECO:0007669"/>
    <property type="project" value="TreeGrafter"/>
</dbReference>
<dbReference type="GeneID" id="68108304"/>
<feature type="compositionally biased region" description="Low complexity" evidence="1">
    <location>
        <begin position="92"/>
        <end position="111"/>
    </location>
</feature>
<dbReference type="Proteomes" id="UP000444721">
    <property type="component" value="Unassembled WGS sequence"/>
</dbReference>
<dbReference type="Pfam" id="PF00621">
    <property type="entry name" value="RhoGEF"/>
    <property type="match status" value="1"/>
</dbReference>
<dbReference type="CDD" id="cd23767">
    <property type="entry name" value="IQCD"/>
    <property type="match status" value="1"/>
</dbReference>
<dbReference type="VEuPathDB" id="AmoebaDB:NfTy_049490"/>
<dbReference type="Gene3D" id="1.20.5.1190">
    <property type="entry name" value="iswi atpase"/>
    <property type="match status" value="1"/>
</dbReference>
<evidence type="ECO:0000259" key="2">
    <source>
        <dbReference type="PROSITE" id="PS50010"/>
    </source>
</evidence>
<dbReference type="RefSeq" id="XP_044564646.1">
    <property type="nucleotide sequence ID" value="XM_044701203.1"/>
</dbReference>
<feature type="compositionally biased region" description="Low complexity" evidence="1">
    <location>
        <begin position="714"/>
        <end position="729"/>
    </location>
</feature>
<dbReference type="EMBL" id="VFQX01000022">
    <property type="protein sequence ID" value="KAF0979933.1"/>
    <property type="molecule type" value="Genomic_DNA"/>
</dbReference>
<evidence type="ECO:0000313" key="4">
    <source>
        <dbReference type="Proteomes" id="UP000444721"/>
    </source>
</evidence>
<feature type="region of interest" description="Disordered" evidence="1">
    <location>
        <begin position="92"/>
        <end position="123"/>
    </location>
</feature>
<dbReference type="OrthoDB" id="660555at2759"/>
<dbReference type="CDD" id="cd00160">
    <property type="entry name" value="RhoGEF"/>
    <property type="match status" value="1"/>
</dbReference>
<name>A0A6A5BPI2_NAEFO</name>
<organism evidence="3 4">
    <name type="scientific">Naegleria fowleri</name>
    <name type="common">Brain eating amoeba</name>
    <dbReference type="NCBI Taxonomy" id="5763"/>
    <lineage>
        <taxon>Eukaryota</taxon>
        <taxon>Discoba</taxon>
        <taxon>Heterolobosea</taxon>
        <taxon>Tetramitia</taxon>
        <taxon>Eutetramitia</taxon>
        <taxon>Vahlkampfiidae</taxon>
        <taxon>Naegleria</taxon>
    </lineage>
</organism>
<dbReference type="InterPro" id="IPR051092">
    <property type="entry name" value="FYVE_RhoGEF_PH"/>
</dbReference>
<protein>
    <recommendedName>
        <fullName evidence="2">DH domain-containing protein</fullName>
    </recommendedName>
</protein>
<proteinExistence type="predicted"/>
<keyword evidence="4" id="KW-1185">Reference proteome</keyword>
<dbReference type="Gene3D" id="1.20.900.10">
    <property type="entry name" value="Dbl homology (DH) domain"/>
    <property type="match status" value="1"/>
</dbReference>
<dbReference type="VEuPathDB" id="AmoebaDB:FDP41_001086"/>
<dbReference type="AlphaFoldDB" id="A0A6A5BPI2"/>
<feature type="domain" description="DH" evidence="2">
    <location>
        <begin position="302"/>
        <end position="490"/>
    </location>
</feature>
<dbReference type="PROSITE" id="PS50010">
    <property type="entry name" value="DH_2"/>
    <property type="match status" value="1"/>
</dbReference>
<dbReference type="InterPro" id="IPR035899">
    <property type="entry name" value="DBL_dom_sf"/>
</dbReference>
<dbReference type="VEuPathDB" id="AmoebaDB:NF0012740"/>
<sequence length="757" mass="88161">MESQQEQVTLEYPSITMTNTSTISNKTTTTTLTTPLSSTEENPFIESILHQEQHQPPHVITTSITNSTIESSSHHQGGHCSVATMSTTTTTTTTLNIPSSSSSTTTTCHSSPLPFTSHRNDIAGDEFDSRRNKLFEPFMKDTHGSTIQDDIMNDYKNLYLKEFEKNKILQVQLNIMQMERQDEIRIINEIENDGRNLQSCIKKLKQIHKSDSTASVLEHLKRDEFLLFENEMNRILQPLNDLNRRIHLLELHSQSIYSETTNCPKCLELQHKSATIIQKAFRSYRLKKRMRLLLPQYDMITQRNSLISEIVHTEETYVKSLELIQRLYIDPLKNAESDSKRFNLCMLDIQTIFNNLSTILSMHKIFLMNLKQRLEQWPKVYIGESFLNQSFFFLFYVEYVNGYSQSSTTLRELRQKNREFHNFLNETKKNKECKGLSIESYLILPIQRLPRYKLLLKGVLKNTLPDHNDYSNLKSAYRRISAVNAAINSKKKEHESYSIINKMFNEMKIFSVEQDYHYVKHKLLKVDVSESYESKLKTFFIREGFANYIATDIQKPKKIQCFLFDKFLILVGIEKKVFTTNPVYRYLHTITFSEATYVSPEKGEQIFSQKQLDPELNYLFIEQDNITHVLSFEKESLIANTHQDWAKKIYKFLHKTEHDESSENEKQKEMIEVLKICDAMFRHKFSNATSSFTKLDSPFEETKTLIRTFSFLGSKKGSSSAFSSSSSISPVKNCEDDDDESEVKKFLDNISVNSSHF</sequence>
<reference evidence="3 4" key="1">
    <citation type="journal article" date="2019" name="Sci. Rep.">
        <title>Nanopore sequencing improves the draft genome of the human pathogenic amoeba Naegleria fowleri.</title>
        <authorList>
            <person name="Liechti N."/>
            <person name="Schurch N."/>
            <person name="Bruggmann R."/>
            <person name="Wittwer M."/>
        </authorList>
    </citation>
    <scope>NUCLEOTIDE SEQUENCE [LARGE SCALE GENOMIC DNA]</scope>
    <source>
        <strain evidence="3 4">ATCC 30894</strain>
    </source>
</reference>
<feature type="region of interest" description="Disordered" evidence="1">
    <location>
        <begin position="714"/>
        <end position="740"/>
    </location>
</feature>
<dbReference type="OMA" id="KEHESYS"/>
<accession>A0A6A5BPI2</accession>
<dbReference type="PROSITE" id="PS50096">
    <property type="entry name" value="IQ"/>
    <property type="match status" value="1"/>
</dbReference>
<dbReference type="InterPro" id="IPR000219">
    <property type="entry name" value="DH_dom"/>
</dbReference>
<dbReference type="PANTHER" id="PTHR12673:SF263">
    <property type="entry name" value="PLECKSTRIN DOMAIN-CONTAINING PROTEIN"/>
    <property type="match status" value="1"/>
</dbReference>
<gene>
    <name evidence="3" type="ORF">FDP41_001086</name>
</gene>
<dbReference type="SMART" id="SM00325">
    <property type="entry name" value="RhoGEF"/>
    <property type="match status" value="1"/>
</dbReference>
<comment type="caution">
    <text evidence="3">The sequence shown here is derived from an EMBL/GenBank/DDBJ whole genome shotgun (WGS) entry which is preliminary data.</text>
</comment>
<dbReference type="GO" id="GO:0005085">
    <property type="term" value="F:guanyl-nucleotide exchange factor activity"/>
    <property type="evidence" value="ECO:0007669"/>
    <property type="project" value="InterPro"/>
</dbReference>